<sequence length="40" mass="4028">MKRSLIAALAGLVLLSACGAGDPPEADGGIDLRAFWRAGS</sequence>
<evidence type="ECO:0000313" key="3">
    <source>
        <dbReference type="Proteomes" id="UP001208938"/>
    </source>
</evidence>
<evidence type="ECO:0000256" key="1">
    <source>
        <dbReference type="SAM" id="SignalP"/>
    </source>
</evidence>
<keyword evidence="3" id="KW-1185">Reference proteome</keyword>
<evidence type="ECO:0000313" key="2">
    <source>
        <dbReference type="EMBL" id="MCW1931903.1"/>
    </source>
</evidence>
<reference evidence="2 3" key="1">
    <citation type="submission" date="2022-10" db="EMBL/GenBank/DDBJ databases">
        <title>Pararhodobacter sp. nov., isolated from marine algae.</title>
        <authorList>
            <person name="Choi B.J."/>
            <person name="Kim J.M."/>
            <person name="Lee J.K."/>
            <person name="Choi D.G."/>
            <person name="Jeon C.O."/>
        </authorList>
    </citation>
    <scope>NUCLEOTIDE SEQUENCE [LARGE SCALE GENOMIC DNA]</scope>
    <source>
        <strain evidence="2 3">ZQ420</strain>
    </source>
</reference>
<comment type="caution">
    <text evidence="2">The sequence shown here is derived from an EMBL/GenBank/DDBJ whole genome shotgun (WGS) entry which is preliminary data.</text>
</comment>
<dbReference type="EMBL" id="JAPDFL010000001">
    <property type="protein sequence ID" value="MCW1931903.1"/>
    <property type="molecule type" value="Genomic_DNA"/>
</dbReference>
<keyword evidence="1" id="KW-0732">Signal</keyword>
<accession>A0ABT3GWL8</accession>
<feature type="chain" id="PRO_5045603247" evidence="1">
    <location>
        <begin position="20"/>
        <end position="40"/>
    </location>
</feature>
<feature type="signal peptide" evidence="1">
    <location>
        <begin position="1"/>
        <end position="19"/>
    </location>
</feature>
<organism evidence="2 3">
    <name type="scientific">Pararhodobacter zhoushanensis</name>
    <dbReference type="NCBI Taxonomy" id="2479545"/>
    <lineage>
        <taxon>Bacteria</taxon>
        <taxon>Pseudomonadati</taxon>
        <taxon>Pseudomonadota</taxon>
        <taxon>Alphaproteobacteria</taxon>
        <taxon>Rhodobacterales</taxon>
        <taxon>Paracoccaceae</taxon>
        <taxon>Pararhodobacter</taxon>
    </lineage>
</organism>
<dbReference type="PROSITE" id="PS51257">
    <property type="entry name" value="PROKAR_LIPOPROTEIN"/>
    <property type="match status" value="1"/>
</dbReference>
<proteinExistence type="predicted"/>
<name>A0ABT3GWL8_9RHOB</name>
<protein>
    <submittedName>
        <fullName evidence="2">Uncharacterized protein</fullName>
    </submittedName>
</protein>
<dbReference type="Proteomes" id="UP001208938">
    <property type="component" value="Unassembled WGS sequence"/>
</dbReference>
<dbReference type="RefSeq" id="WP_264504980.1">
    <property type="nucleotide sequence ID" value="NZ_JAPDFL010000001.1"/>
</dbReference>
<gene>
    <name evidence="2" type="ORF">OKW52_06410</name>
</gene>